<keyword evidence="6 9" id="KW-1133">Transmembrane helix</keyword>
<name>A0A0P6VQI0_9HYPH</name>
<dbReference type="Pfam" id="PF00664">
    <property type="entry name" value="ABC_membrane"/>
    <property type="match status" value="1"/>
</dbReference>
<proteinExistence type="predicted"/>
<comment type="subcellular location">
    <subcellularLocation>
        <location evidence="1">Cell membrane</location>
        <topology evidence="1">Multi-pass membrane protein</topology>
    </subcellularLocation>
</comment>
<accession>A0A0P6VQI0</accession>
<dbReference type="SMART" id="SM00382">
    <property type="entry name" value="AAA"/>
    <property type="match status" value="1"/>
</dbReference>
<evidence type="ECO:0000313" key="14">
    <source>
        <dbReference type="Proteomes" id="UP000048984"/>
    </source>
</evidence>
<dbReference type="GO" id="GO:0006508">
    <property type="term" value="P:proteolysis"/>
    <property type="evidence" value="ECO:0007669"/>
    <property type="project" value="InterPro"/>
</dbReference>
<reference evidence="13 14" key="1">
    <citation type="submission" date="2015-09" db="EMBL/GenBank/DDBJ databases">
        <authorList>
            <person name="Jackson K.R."/>
            <person name="Lunt B.L."/>
            <person name="Fisher J.N.B."/>
            <person name="Gardner A.V."/>
            <person name="Bailey M.E."/>
            <person name="Deus L.M."/>
            <person name="Earl A.S."/>
            <person name="Gibby P.D."/>
            <person name="Hartmann K.A."/>
            <person name="Liu J.E."/>
            <person name="Manci A.M."/>
            <person name="Nielsen D.A."/>
            <person name="Solomon M.B."/>
            <person name="Breakwell D.P."/>
            <person name="Burnett S.H."/>
            <person name="Grose J.H."/>
        </authorList>
    </citation>
    <scope>NUCLEOTIDE SEQUENCE [LARGE SCALE GENOMIC DNA]</scope>
    <source>
        <strain evidence="13 14">16</strain>
    </source>
</reference>
<dbReference type="Gene3D" id="3.40.50.300">
    <property type="entry name" value="P-loop containing nucleotide triphosphate hydrolases"/>
    <property type="match status" value="1"/>
</dbReference>
<dbReference type="GO" id="GO:0005524">
    <property type="term" value="F:ATP binding"/>
    <property type="evidence" value="ECO:0007669"/>
    <property type="project" value="UniProtKB-KW"/>
</dbReference>
<keyword evidence="4" id="KW-0067">ATP-binding</keyword>
<dbReference type="PROSITE" id="PS50990">
    <property type="entry name" value="PEPTIDASE_C39"/>
    <property type="match status" value="1"/>
</dbReference>
<dbReference type="PROSITE" id="PS50929">
    <property type="entry name" value="ABC_TM1F"/>
    <property type="match status" value="1"/>
</dbReference>
<dbReference type="InterPro" id="IPR036640">
    <property type="entry name" value="ABC1_TM_sf"/>
</dbReference>
<evidence type="ECO:0000256" key="5">
    <source>
        <dbReference type="ARBA" id="ARBA00022927"/>
    </source>
</evidence>
<dbReference type="Gene3D" id="1.20.1560.10">
    <property type="entry name" value="ABC transporter type 1, transmembrane domain"/>
    <property type="match status" value="1"/>
</dbReference>
<feature type="transmembrane region" description="Helical" evidence="9">
    <location>
        <begin position="318"/>
        <end position="342"/>
    </location>
</feature>
<feature type="transmembrane region" description="Helical" evidence="9">
    <location>
        <begin position="431"/>
        <end position="451"/>
    </location>
</feature>
<keyword evidence="5" id="KW-0813">Transport</keyword>
<dbReference type="Proteomes" id="UP000048984">
    <property type="component" value="Unassembled WGS sequence"/>
</dbReference>
<dbReference type="InterPro" id="IPR039421">
    <property type="entry name" value="Type_1_exporter"/>
</dbReference>
<dbReference type="STRING" id="665126.ABB55_15520"/>
<keyword evidence="3" id="KW-0547">Nucleotide-binding</keyword>
<feature type="transmembrane region" description="Helical" evidence="9">
    <location>
        <begin position="354"/>
        <end position="375"/>
    </location>
</feature>
<evidence type="ECO:0000256" key="7">
    <source>
        <dbReference type="ARBA" id="ARBA00023136"/>
    </source>
</evidence>
<dbReference type="GO" id="GO:0043213">
    <property type="term" value="P:bacteriocin transport"/>
    <property type="evidence" value="ECO:0007669"/>
    <property type="project" value="UniProtKB-KW"/>
</dbReference>
<dbReference type="InterPro" id="IPR003439">
    <property type="entry name" value="ABC_transporter-like_ATP-bd"/>
</dbReference>
<feature type="domain" description="Peptidase C39" evidence="12">
    <location>
        <begin position="14"/>
        <end position="140"/>
    </location>
</feature>
<evidence type="ECO:0000313" key="13">
    <source>
        <dbReference type="EMBL" id="KPL53451.1"/>
    </source>
</evidence>
<feature type="domain" description="ABC transmembrane type-1" evidence="11">
    <location>
        <begin position="318"/>
        <end position="556"/>
    </location>
</feature>
<dbReference type="RefSeq" id="WP_054359616.1">
    <property type="nucleotide sequence ID" value="NZ_LJYW01000001.1"/>
</dbReference>
<feature type="transmembrane region" description="Helical" evidence="9">
    <location>
        <begin position="457"/>
        <end position="477"/>
    </location>
</feature>
<dbReference type="InterPro" id="IPR027417">
    <property type="entry name" value="P-loop_NTPase"/>
</dbReference>
<dbReference type="InterPro" id="IPR011527">
    <property type="entry name" value="ABC1_TM_dom"/>
</dbReference>
<dbReference type="AlphaFoldDB" id="A0A0P6VQI0"/>
<sequence length="915" mass="96939">MTTARRWFAPEVVQTSVMDCGPAALKCVLEGFRIPVSYGRLREACRTDVDGTSIDALEVVANDLGVGAEQQLLPADHVMPNGNDLLPALVVVARPGGATHFVVVWRRVGGWLQVMDPAVGRRWVPAARFAGELFRHETSVLAADWRGWASTEAFLAPLRHRLRALGGAGAEIDRLIALGTADPGWFAFGALDAAVRLVASLIAAGGIAPGEAALGLVMSLHAETLAAPTDIHRLIAADYWSVVPDAAGSAAGERRVMLRGAVLVQFTGPRTPAAAARRWTETDRPLSPDLAAALADPPARPFAPLLQGLREDGLTAPLALAAATLAAGAVAIAEALLFRGLIDIGEGLALGSQRAAAAAALLVFLAIGLAIRYPLVTEALRFGRAMELRLRLALFAKLPRLDDRYFQSRPVSDMADRAHAVQLARSVPSMALHGLLTVFELLVTLAAIAVLDPASAPIALLLAGAAALVPVLLQPVLSERDARLRIHGGALAGFYLDALLGLVPIRAHRAEAAVRQQHEGLLVEWSRSARAFLAAATLGRAVQSLVSAGLAAALLVAHFQRLDGVAGSDLLLVYWTLKLPALGGTLTLLSQRYPAQRNILLRLMEPLSAPEPAAATATAAAPAAVAAVPAGVAFRIEAGRVAAAGHTILSDLDLVVAAGEQIAVVGPSGAGKSSLIGLLLGWHRLATGRLIVDGRPAGPAEVIDLRRRIAWVDPAVQIWNRSLVENLAYATDMPDTRRMIEALDAAELRDLLGGLPDGLQTALGEGGALLSGGQGQRVRLARAFAQNAVGLALLDEPFRGLDRRQRSELLAVARRHWAGTTLICATHDVADTLGFDRVLVVESGRIVEDGAPDRLASTPSRYRDLLDAEARLRERLWRNRDWRRIRVQNGRIHPVPAGLVDVAAEARQANRRESA</sequence>
<dbReference type="GO" id="GO:0008233">
    <property type="term" value="F:peptidase activity"/>
    <property type="evidence" value="ECO:0007669"/>
    <property type="project" value="InterPro"/>
</dbReference>
<dbReference type="Pfam" id="PF03412">
    <property type="entry name" value="Peptidase_C39"/>
    <property type="match status" value="1"/>
</dbReference>
<evidence type="ECO:0000256" key="4">
    <source>
        <dbReference type="ARBA" id="ARBA00022840"/>
    </source>
</evidence>
<dbReference type="GO" id="GO:0034040">
    <property type="term" value="F:ATPase-coupled lipid transmembrane transporter activity"/>
    <property type="evidence" value="ECO:0007669"/>
    <property type="project" value="TreeGrafter"/>
</dbReference>
<dbReference type="GO" id="GO:0016887">
    <property type="term" value="F:ATP hydrolysis activity"/>
    <property type="evidence" value="ECO:0007669"/>
    <property type="project" value="InterPro"/>
</dbReference>
<dbReference type="Pfam" id="PF00005">
    <property type="entry name" value="ABC_tran"/>
    <property type="match status" value="1"/>
</dbReference>
<evidence type="ECO:0000256" key="2">
    <source>
        <dbReference type="ARBA" id="ARBA00022692"/>
    </source>
</evidence>
<dbReference type="GO" id="GO:0015031">
    <property type="term" value="P:protein transport"/>
    <property type="evidence" value="ECO:0007669"/>
    <property type="project" value="UniProtKB-KW"/>
</dbReference>
<dbReference type="SUPFAM" id="SSF90123">
    <property type="entry name" value="ABC transporter transmembrane region"/>
    <property type="match status" value="1"/>
</dbReference>
<evidence type="ECO:0000256" key="1">
    <source>
        <dbReference type="ARBA" id="ARBA00004651"/>
    </source>
</evidence>
<dbReference type="Gene3D" id="3.90.70.10">
    <property type="entry name" value="Cysteine proteinases"/>
    <property type="match status" value="1"/>
</dbReference>
<evidence type="ECO:0000256" key="6">
    <source>
        <dbReference type="ARBA" id="ARBA00022989"/>
    </source>
</evidence>
<organism evidence="13 14">
    <name type="scientific">Prosthecodimorpha hirschii</name>
    <dbReference type="NCBI Taxonomy" id="665126"/>
    <lineage>
        <taxon>Bacteria</taxon>
        <taxon>Pseudomonadati</taxon>
        <taxon>Pseudomonadota</taxon>
        <taxon>Alphaproteobacteria</taxon>
        <taxon>Hyphomicrobiales</taxon>
        <taxon>Ancalomicrobiaceae</taxon>
        <taxon>Prosthecodimorpha</taxon>
    </lineage>
</organism>
<dbReference type="InterPro" id="IPR005074">
    <property type="entry name" value="Peptidase_C39"/>
</dbReference>
<evidence type="ECO:0000259" key="10">
    <source>
        <dbReference type="PROSITE" id="PS50893"/>
    </source>
</evidence>
<evidence type="ECO:0000256" key="3">
    <source>
        <dbReference type="ARBA" id="ARBA00022741"/>
    </source>
</evidence>
<dbReference type="EMBL" id="LJYW01000001">
    <property type="protein sequence ID" value="KPL53451.1"/>
    <property type="molecule type" value="Genomic_DNA"/>
</dbReference>
<dbReference type="SUPFAM" id="SSF52540">
    <property type="entry name" value="P-loop containing nucleoside triphosphate hydrolases"/>
    <property type="match status" value="1"/>
</dbReference>
<evidence type="ECO:0000259" key="12">
    <source>
        <dbReference type="PROSITE" id="PS50990"/>
    </source>
</evidence>
<dbReference type="PANTHER" id="PTHR24221">
    <property type="entry name" value="ATP-BINDING CASSETTE SUB-FAMILY B"/>
    <property type="match status" value="1"/>
</dbReference>
<evidence type="ECO:0000256" key="9">
    <source>
        <dbReference type="SAM" id="Phobius"/>
    </source>
</evidence>
<dbReference type="PANTHER" id="PTHR24221:SF654">
    <property type="entry name" value="ATP-BINDING CASSETTE SUB-FAMILY B MEMBER 6"/>
    <property type="match status" value="1"/>
</dbReference>
<keyword evidence="2 9" id="KW-0812">Transmembrane</keyword>
<keyword evidence="7 9" id="KW-0472">Membrane</keyword>
<evidence type="ECO:0000259" key="11">
    <source>
        <dbReference type="PROSITE" id="PS50929"/>
    </source>
</evidence>
<evidence type="ECO:0000256" key="8">
    <source>
        <dbReference type="ARBA" id="ARBA00043264"/>
    </source>
</evidence>
<reference evidence="13 14" key="2">
    <citation type="submission" date="2015-10" db="EMBL/GenBank/DDBJ databases">
        <title>Draft Genome Sequence of Prosthecomicrobium hirschii ATCC 27832.</title>
        <authorList>
            <person name="Daniel J."/>
            <person name="Givan S.A."/>
            <person name="Brun Y.V."/>
            <person name="Brown P.J."/>
        </authorList>
    </citation>
    <scope>NUCLEOTIDE SEQUENCE [LARGE SCALE GENOMIC DNA]</scope>
    <source>
        <strain evidence="13 14">16</strain>
    </source>
</reference>
<gene>
    <name evidence="13" type="ORF">ABB55_15520</name>
</gene>
<evidence type="ECO:0008006" key="15">
    <source>
        <dbReference type="Google" id="ProtNLM"/>
    </source>
</evidence>
<feature type="domain" description="ABC transporter" evidence="10">
    <location>
        <begin position="634"/>
        <end position="868"/>
    </location>
</feature>
<keyword evidence="5" id="KW-0653">Protein transport</keyword>
<comment type="caution">
    <text evidence="13">The sequence shown here is derived from an EMBL/GenBank/DDBJ whole genome shotgun (WGS) entry which is preliminary data.</text>
</comment>
<dbReference type="GO" id="GO:0005886">
    <property type="term" value="C:plasma membrane"/>
    <property type="evidence" value="ECO:0007669"/>
    <property type="project" value="UniProtKB-SubCell"/>
</dbReference>
<keyword evidence="14" id="KW-1185">Reference proteome</keyword>
<protein>
    <recommendedName>
        <fullName evidence="15">ABC transporter permease</fullName>
    </recommendedName>
</protein>
<dbReference type="InterPro" id="IPR003593">
    <property type="entry name" value="AAA+_ATPase"/>
</dbReference>
<dbReference type="GO" id="GO:0140359">
    <property type="term" value="F:ABC-type transporter activity"/>
    <property type="evidence" value="ECO:0007669"/>
    <property type="project" value="InterPro"/>
</dbReference>
<dbReference type="PROSITE" id="PS50893">
    <property type="entry name" value="ABC_TRANSPORTER_2"/>
    <property type="match status" value="1"/>
</dbReference>
<keyword evidence="8" id="KW-0080">Bacteriocin transport</keyword>